<keyword evidence="2" id="KW-0813">Transport</keyword>
<feature type="transmembrane region" description="Helical" evidence="7">
    <location>
        <begin position="303"/>
        <end position="324"/>
    </location>
</feature>
<dbReference type="InterPro" id="IPR011701">
    <property type="entry name" value="MFS"/>
</dbReference>
<evidence type="ECO:0000256" key="2">
    <source>
        <dbReference type="ARBA" id="ARBA00022448"/>
    </source>
</evidence>
<feature type="transmembrane region" description="Helical" evidence="7">
    <location>
        <begin position="204"/>
        <end position="227"/>
    </location>
</feature>
<comment type="caution">
    <text evidence="9">The sequence shown here is derived from an EMBL/GenBank/DDBJ whole genome shotgun (WGS) entry which is preliminary data.</text>
</comment>
<gene>
    <name evidence="9" type="ORF">ACFSCY_25865</name>
</gene>
<feature type="transmembrane region" description="Helical" evidence="7">
    <location>
        <begin position="361"/>
        <end position="379"/>
    </location>
</feature>
<dbReference type="Gene3D" id="1.20.1250.20">
    <property type="entry name" value="MFS general substrate transporter like domains"/>
    <property type="match status" value="1"/>
</dbReference>
<feature type="transmembrane region" description="Helical" evidence="7">
    <location>
        <begin position="233"/>
        <end position="251"/>
    </location>
</feature>
<feature type="transmembrane region" description="Helical" evidence="7">
    <location>
        <begin position="51"/>
        <end position="72"/>
    </location>
</feature>
<keyword evidence="5 7" id="KW-1133">Transmembrane helix</keyword>
<evidence type="ECO:0000256" key="1">
    <source>
        <dbReference type="ARBA" id="ARBA00004651"/>
    </source>
</evidence>
<accession>A0ABW4FQI5</accession>
<feature type="transmembrane region" description="Helical" evidence="7">
    <location>
        <begin position="170"/>
        <end position="192"/>
    </location>
</feature>
<dbReference type="PANTHER" id="PTHR42718">
    <property type="entry name" value="MAJOR FACILITATOR SUPERFAMILY MULTIDRUG TRANSPORTER MFSC"/>
    <property type="match status" value="1"/>
</dbReference>
<evidence type="ECO:0000256" key="7">
    <source>
        <dbReference type="SAM" id="Phobius"/>
    </source>
</evidence>
<feature type="domain" description="Major facilitator superfamily (MFS) profile" evidence="8">
    <location>
        <begin position="18"/>
        <end position="454"/>
    </location>
</feature>
<proteinExistence type="predicted"/>
<organism evidence="9 10">
    <name type="scientific">Pseudonocardia aurantiaca</name>
    <dbReference type="NCBI Taxonomy" id="75290"/>
    <lineage>
        <taxon>Bacteria</taxon>
        <taxon>Bacillati</taxon>
        <taxon>Actinomycetota</taxon>
        <taxon>Actinomycetes</taxon>
        <taxon>Pseudonocardiales</taxon>
        <taxon>Pseudonocardiaceae</taxon>
        <taxon>Pseudonocardia</taxon>
    </lineage>
</organism>
<evidence type="ECO:0000256" key="6">
    <source>
        <dbReference type="ARBA" id="ARBA00023136"/>
    </source>
</evidence>
<keyword evidence="10" id="KW-1185">Reference proteome</keyword>
<feature type="transmembrane region" description="Helical" evidence="7">
    <location>
        <begin position="336"/>
        <end position="355"/>
    </location>
</feature>
<dbReference type="Proteomes" id="UP001597145">
    <property type="component" value="Unassembled WGS sequence"/>
</dbReference>
<keyword evidence="3" id="KW-1003">Cell membrane</keyword>
<evidence type="ECO:0000256" key="4">
    <source>
        <dbReference type="ARBA" id="ARBA00022692"/>
    </source>
</evidence>
<name>A0ABW4FQI5_9PSEU</name>
<reference evidence="10" key="1">
    <citation type="journal article" date="2019" name="Int. J. Syst. Evol. Microbiol.">
        <title>The Global Catalogue of Microorganisms (GCM) 10K type strain sequencing project: providing services to taxonomists for standard genome sequencing and annotation.</title>
        <authorList>
            <consortium name="The Broad Institute Genomics Platform"/>
            <consortium name="The Broad Institute Genome Sequencing Center for Infectious Disease"/>
            <person name="Wu L."/>
            <person name="Ma J."/>
        </authorList>
    </citation>
    <scope>NUCLEOTIDE SEQUENCE [LARGE SCALE GENOMIC DNA]</scope>
    <source>
        <strain evidence="10">JCM 12165</strain>
    </source>
</reference>
<dbReference type="PROSITE" id="PS50850">
    <property type="entry name" value="MFS"/>
    <property type="match status" value="1"/>
</dbReference>
<dbReference type="Pfam" id="PF07690">
    <property type="entry name" value="MFS_1"/>
    <property type="match status" value="2"/>
</dbReference>
<dbReference type="Gene3D" id="1.20.1720.10">
    <property type="entry name" value="Multidrug resistance protein D"/>
    <property type="match status" value="1"/>
</dbReference>
<dbReference type="SUPFAM" id="SSF103473">
    <property type="entry name" value="MFS general substrate transporter"/>
    <property type="match status" value="1"/>
</dbReference>
<protein>
    <submittedName>
        <fullName evidence="9">MFS transporter</fullName>
    </submittedName>
</protein>
<evidence type="ECO:0000256" key="3">
    <source>
        <dbReference type="ARBA" id="ARBA00022475"/>
    </source>
</evidence>
<dbReference type="RefSeq" id="WP_343986014.1">
    <property type="nucleotide sequence ID" value="NZ_BAAAJG010000027.1"/>
</dbReference>
<evidence type="ECO:0000256" key="5">
    <source>
        <dbReference type="ARBA" id="ARBA00022989"/>
    </source>
</evidence>
<dbReference type="PANTHER" id="PTHR42718:SF46">
    <property type="entry name" value="BLR6921 PROTEIN"/>
    <property type="match status" value="1"/>
</dbReference>
<evidence type="ECO:0000313" key="9">
    <source>
        <dbReference type="EMBL" id="MFD1532855.1"/>
    </source>
</evidence>
<evidence type="ECO:0000259" key="8">
    <source>
        <dbReference type="PROSITE" id="PS50850"/>
    </source>
</evidence>
<sequence length="463" mass="46397">MPTQTRDDAGTGVPLGLVATPLVVGTFASTIANTLVNVPLATIVTDLGAPLSSGALVVIAFNMLCALMLPLGGWLGDRFGRRRLFLVSMAVVTLGAAGAALAPNLAVLVTFRAVQGIGGALVLPSVLALLTSAAGTARRGRAVSWWAAANGAGQAAGPTIGGLLADTLGWRAVFVAIIPFALFGFAGGLRWVPRSHALPVRLEWRGVLTLTVGVGLLLVAAAAVPPLGAGSPVVWGSAALGLLVLLAFVLVERRQADPFIPPALLVQPRFMRSSVAALCQMFCLTATLVAVPLYLAVRAGETAAVAGLVVVALPLAMTLLAPLAGLATERWSPRRALRLGLLALGLAELALAVLLAGGHPVGVLLVAAVAAIGVGIAFTQTPATAGAARTAVGAGLGLFNMMRFVGAALGGAVVAVVLGDAGTTAHTGTSPYATVAAICGAAALFALLVTFLGRNPAPEREPA</sequence>
<comment type="subcellular location">
    <subcellularLocation>
        <location evidence="1">Cell membrane</location>
        <topology evidence="1">Multi-pass membrane protein</topology>
    </subcellularLocation>
</comment>
<feature type="transmembrane region" description="Helical" evidence="7">
    <location>
        <begin position="143"/>
        <end position="164"/>
    </location>
</feature>
<keyword evidence="4 7" id="KW-0812">Transmembrane</keyword>
<feature type="transmembrane region" description="Helical" evidence="7">
    <location>
        <begin position="430"/>
        <end position="452"/>
    </location>
</feature>
<feature type="transmembrane region" description="Helical" evidence="7">
    <location>
        <begin position="391"/>
        <end position="418"/>
    </location>
</feature>
<dbReference type="EMBL" id="JBHUCP010000020">
    <property type="protein sequence ID" value="MFD1532855.1"/>
    <property type="molecule type" value="Genomic_DNA"/>
</dbReference>
<feature type="transmembrane region" description="Helical" evidence="7">
    <location>
        <begin position="275"/>
        <end position="297"/>
    </location>
</feature>
<dbReference type="InterPro" id="IPR036259">
    <property type="entry name" value="MFS_trans_sf"/>
</dbReference>
<keyword evidence="6 7" id="KW-0472">Membrane</keyword>
<dbReference type="InterPro" id="IPR020846">
    <property type="entry name" value="MFS_dom"/>
</dbReference>
<feature type="transmembrane region" description="Helical" evidence="7">
    <location>
        <begin position="113"/>
        <end position="131"/>
    </location>
</feature>
<evidence type="ECO:0000313" key="10">
    <source>
        <dbReference type="Proteomes" id="UP001597145"/>
    </source>
</evidence>
<feature type="transmembrane region" description="Helical" evidence="7">
    <location>
        <begin position="12"/>
        <end position="31"/>
    </location>
</feature>
<feature type="transmembrane region" description="Helical" evidence="7">
    <location>
        <begin position="84"/>
        <end position="107"/>
    </location>
</feature>
<dbReference type="PRINTS" id="PR01036">
    <property type="entry name" value="TCRTETB"/>
</dbReference>